<reference evidence="1 2" key="1">
    <citation type="submission" date="2023-08" db="EMBL/GenBank/DDBJ databases">
        <title>Implementing the SeqCode for naming new Mesorhizobium species isolated from Vachellia karroo root nodules.</title>
        <authorList>
            <person name="Van Lill M."/>
        </authorList>
    </citation>
    <scope>NUCLEOTIDE SEQUENCE [LARGE SCALE GENOMIC DNA]</scope>
    <source>
        <strain evidence="1 2">VK23A</strain>
    </source>
</reference>
<dbReference type="Proteomes" id="UP001271780">
    <property type="component" value="Unassembled WGS sequence"/>
</dbReference>
<keyword evidence="2" id="KW-1185">Reference proteome</keyword>
<evidence type="ECO:0000313" key="2">
    <source>
        <dbReference type="Proteomes" id="UP001271780"/>
    </source>
</evidence>
<protein>
    <submittedName>
        <fullName evidence="1">Uncharacterized protein</fullName>
    </submittedName>
</protein>
<evidence type="ECO:0000313" key="1">
    <source>
        <dbReference type="EMBL" id="MDX8470996.1"/>
    </source>
</evidence>
<dbReference type="EMBL" id="JAVIIZ010000001">
    <property type="protein sequence ID" value="MDX8470996.1"/>
    <property type="molecule type" value="Genomic_DNA"/>
</dbReference>
<gene>
    <name evidence="1" type="ORF">RFM27_02780</name>
</gene>
<sequence length="63" mass="6826">MADKIELVINRRIDIGRARGSTQLVKFKAMLVAGNKLRVVSPPAEIVFVTPKQPTGAPIERGA</sequence>
<organism evidence="1 2">
    <name type="scientific">Mesorhizobium dulcispinae</name>
    <dbReference type="NCBI Taxonomy" id="3072316"/>
    <lineage>
        <taxon>Bacteria</taxon>
        <taxon>Pseudomonadati</taxon>
        <taxon>Pseudomonadota</taxon>
        <taxon>Alphaproteobacteria</taxon>
        <taxon>Hyphomicrobiales</taxon>
        <taxon>Phyllobacteriaceae</taxon>
        <taxon>Mesorhizobium</taxon>
    </lineage>
</organism>
<proteinExistence type="predicted"/>
<accession>A0ABU4X880</accession>
<comment type="caution">
    <text evidence="1">The sequence shown here is derived from an EMBL/GenBank/DDBJ whole genome shotgun (WGS) entry which is preliminary data.</text>
</comment>
<name>A0ABU4X880_9HYPH</name>
<dbReference type="RefSeq" id="WP_320315169.1">
    <property type="nucleotide sequence ID" value="NZ_JAVIIX010000001.1"/>
</dbReference>